<feature type="non-terminal residue" evidence="2">
    <location>
        <position position="1"/>
    </location>
</feature>
<name>A0A0D7WWU7_9BACL</name>
<dbReference type="GO" id="GO:0008610">
    <property type="term" value="P:lipid biosynthetic process"/>
    <property type="evidence" value="ECO:0007669"/>
    <property type="project" value="UniProtKB-ARBA"/>
</dbReference>
<comment type="caution">
    <text evidence="2">The sequence shown here is derived from an EMBL/GenBank/DDBJ whole genome shotgun (WGS) entry which is preliminary data.</text>
</comment>
<dbReference type="PATRIC" id="fig|159743.3.peg.6587"/>
<dbReference type="GO" id="GO:0003824">
    <property type="term" value="F:catalytic activity"/>
    <property type="evidence" value="ECO:0007669"/>
    <property type="project" value="InterPro"/>
</dbReference>
<keyword evidence="3" id="KW-1185">Reference proteome</keyword>
<sequence length="265" mass="29893">VQRVFDRMVQHHDALRMHFSVSESGIVQRNRGMEGALLSLQAFDCTGEPEPAVRIAEHARHVQHGIQFEEGPLVALGLFHTQEGDHLLIVIHHLVVDGISWRILLEDLNTGYQQALRGEEIRFPRKTDSLQTWGQGLLEYANSPALLSETAYWTQVEQTPAALLPQDSDLMDPQQEEHAPVVMSLSTEDTTKLLHRANQAYHTEIDDLLLTGLGLALNAWTNEEHFLIQMEGHGRESIGTGWDIQRTVGWFTSLYPIVLNMHGSE</sequence>
<dbReference type="Gene3D" id="3.30.559.30">
    <property type="entry name" value="Nonribosomal peptide synthetase, condensation domain"/>
    <property type="match status" value="1"/>
</dbReference>
<organism evidence="2 3">
    <name type="scientific">Paenibacillus terrae</name>
    <dbReference type="NCBI Taxonomy" id="159743"/>
    <lineage>
        <taxon>Bacteria</taxon>
        <taxon>Bacillati</taxon>
        <taxon>Bacillota</taxon>
        <taxon>Bacilli</taxon>
        <taxon>Bacillales</taxon>
        <taxon>Paenibacillaceae</taxon>
        <taxon>Paenibacillus</taxon>
    </lineage>
</organism>
<reference evidence="2 3" key="1">
    <citation type="submission" date="2014-11" db="EMBL/GenBank/DDBJ databases">
        <title>Draft Genome Sequences of Paenibacillus polymyxa NRRL B-30509 and Paenibacillus terrae NRRL B-30644, Strains from a Poultry Environment that Produce Tridecaptin A and Paenicidins.</title>
        <authorList>
            <person name="van Belkum M.J."/>
            <person name="Lohans C.T."/>
            <person name="Vederas J.C."/>
        </authorList>
    </citation>
    <scope>NUCLEOTIDE SEQUENCE [LARGE SCALE GENOMIC DNA]</scope>
    <source>
        <strain evidence="2 3">NRRL B-30644</strain>
    </source>
</reference>
<dbReference type="Proteomes" id="UP000032534">
    <property type="component" value="Unassembled WGS sequence"/>
</dbReference>
<dbReference type="SUPFAM" id="SSF52777">
    <property type="entry name" value="CoA-dependent acyltransferases"/>
    <property type="match status" value="2"/>
</dbReference>
<dbReference type="InterPro" id="IPR023213">
    <property type="entry name" value="CAT-like_dom_sf"/>
</dbReference>
<feature type="domain" description="Condensation" evidence="1">
    <location>
        <begin position="1"/>
        <end position="264"/>
    </location>
</feature>
<evidence type="ECO:0000259" key="1">
    <source>
        <dbReference type="Pfam" id="PF00668"/>
    </source>
</evidence>
<proteinExistence type="predicted"/>
<dbReference type="AlphaFoldDB" id="A0A0D7WWU7"/>
<dbReference type="PANTHER" id="PTHR45398:SF1">
    <property type="entry name" value="ENZYME, PUTATIVE (JCVI)-RELATED"/>
    <property type="match status" value="1"/>
</dbReference>
<dbReference type="Pfam" id="PF00668">
    <property type="entry name" value="Condensation"/>
    <property type="match status" value="1"/>
</dbReference>
<evidence type="ECO:0000313" key="3">
    <source>
        <dbReference type="Proteomes" id="UP000032534"/>
    </source>
</evidence>
<evidence type="ECO:0000313" key="2">
    <source>
        <dbReference type="EMBL" id="KJD42212.1"/>
    </source>
</evidence>
<dbReference type="InterPro" id="IPR001242">
    <property type="entry name" value="Condensation_dom"/>
</dbReference>
<dbReference type="PANTHER" id="PTHR45398">
    <property type="match status" value="1"/>
</dbReference>
<dbReference type="EMBL" id="JTHP01000188">
    <property type="protein sequence ID" value="KJD42212.1"/>
    <property type="molecule type" value="Genomic_DNA"/>
</dbReference>
<accession>A0A0D7WWU7</accession>
<dbReference type="Gene3D" id="3.30.559.10">
    <property type="entry name" value="Chloramphenicol acetyltransferase-like domain"/>
    <property type="match status" value="1"/>
</dbReference>
<protein>
    <recommendedName>
        <fullName evidence="1">Condensation domain-containing protein</fullName>
    </recommendedName>
</protein>
<feature type="non-terminal residue" evidence="2">
    <location>
        <position position="265"/>
    </location>
</feature>
<gene>
    <name evidence="2" type="ORF">QD47_29595</name>
</gene>